<dbReference type="SMART" id="SM01007">
    <property type="entry name" value="Aldolase_II"/>
    <property type="match status" value="1"/>
</dbReference>
<dbReference type="PANTHER" id="PTHR22789:SF0">
    <property type="entry name" value="3-OXO-TETRONATE 4-PHOSPHATE DECARBOXYLASE-RELATED"/>
    <property type="match status" value="1"/>
</dbReference>
<organism evidence="4 5">
    <name type="scientific">Metarhizobium album</name>
    <dbReference type="NCBI Taxonomy" id="2182425"/>
    <lineage>
        <taxon>Bacteria</taxon>
        <taxon>Pseudomonadati</taxon>
        <taxon>Pseudomonadota</taxon>
        <taxon>Alphaproteobacteria</taxon>
        <taxon>Hyphomicrobiales</taxon>
        <taxon>Rhizobiaceae</taxon>
        <taxon>Metarhizobium</taxon>
    </lineage>
</organism>
<dbReference type="Pfam" id="PF00596">
    <property type="entry name" value="Aldolase_II"/>
    <property type="match status" value="1"/>
</dbReference>
<dbReference type="OrthoDB" id="9814830at2"/>
<evidence type="ECO:0000256" key="2">
    <source>
        <dbReference type="ARBA" id="ARBA00023239"/>
    </source>
</evidence>
<keyword evidence="2" id="KW-0456">Lyase</keyword>
<evidence type="ECO:0000256" key="1">
    <source>
        <dbReference type="ARBA" id="ARBA00022723"/>
    </source>
</evidence>
<dbReference type="InterPro" id="IPR001303">
    <property type="entry name" value="Aldolase_II/adducin_N"/>
</dbReference>
<dbReference type="SUPFAM" id="SSF53639">
    <property type="entry name" value="AraD/HMP-PK domain-like"/>
    <property type="match status" value="1"/>
</dbReference>
<dbReference type="PANTHER" id="PTHR22789">
    <property type="entry name" value="FUCULOSE PHOSPHATE ALDOLASE"/>
    <property type="match status" value="1"/>
</dbReference>
<dbReference type="EMBL" id="QFBC01000018">
    <property type="protein sequence ID" value="PWE53078.1"/>
    <property type="molecule type" value="Genomic_DNA"/>
</dbReference>
<dbReference type="GO" id="GO:0005829">
    <property type="term" value="C:cytosol"/>
    <property type="evidence" value="ECO:0007669"/>
    <property type="project" value="TreeGrafter"/>
</dbReference>
<reference evidence="4 5" key="1">
    <citation type="submission" date="2018-05" db="EMBL/GenBank/DDBJ databases">
        <title>The draft genome of strain NS-104.</title>
        <authorList>
            <person name="Hang P."/>
            <person name="Jiang J."/>
        </authorList>
    </citation>
    <scope>NUCLEOTIDE SEQUENCE [LARGE SCALE GENOMIC DNA]</scope>
    <source>
        <strain evidence="4 5">NS-104</strain>
    </source>
</reference>
<dbReference type="AlphaFoldDB" id="A0A2U2DIJ0"/>
<keyword evidence="5" id="KW-1185">Reference proteome</keyword>
<dbReference type="Gene3D" id="3.40.225.10">
    <property type="entry name" value="Class II aldolase/adducin N-terminal domain"/>
    <property type="match status" value="1"/>
</dbReference>
<evidence type="ECO:0000313" key="5">
    <source>
        <dbReference type="Proteomes" id="UP000245252"/>
    </source>
</evidence>
<name>A0A2U2DIJ0_9HYPH</name>
<gene>
    <name evidence="4" type="ORF">DEM27_27265</name>
</gene>
<sequence length="352" mass="37511">MAVKSTEFEALLDLSATVGADPQLVQGAGGNTSIKEGDTLWIKASGLWLMQARQRDVMVPVALEPLLEALERDDPATEKAQAFVIAERNPSGLRPSIETTVHALMPQKVVIHVHCVETIATAVQANGEAIAAEKLAGIPHAFVPYARPGLPLAKAIAARLREDTRVLVLGNHGLVVAGETVAEAKALLELASTRLAWPVRQAPAPDLDALARLALDSSYTLPEDPRLHDAATDLESCRIAAGGSLYPDHVIFLGKGSEIAGPNETAASIEARHAEEETTASPTLLFPGKGVLVRKDITAGALAMARCLSDVTLRIPEAARLRYLTHAENAELLGWDAEKYRQALNRAGQVLQ</sequence>
<evidence type="ECO:0000259" key="3">
    <source>
        <dbReference type="SMART" id="SM01007"/>
    </source>
</evidence>
<proteinExistence type="predicted"/>
<dbReference type="InterPro" id="IPR036409">
    <property type="entry name" value="Aldolase_II/adducin_N_sf"/>
</dbReference>
<dbReference type="GO" id="GO:0046872">
    <property type="term" value="F:metal ion binding"/>
    <property type="evidence" value="ECO:0007669"/>
    <property type="project" value="UniProtKB-KW"/>
</dbReference>
<dbReference type="RefSeq" id="WP_109461412.1">
    <property type="nucleotide sequence ID" value="NZ_QFBC01000018.1"/>
</dbReference>
<dbReference type="GO" id="GO:0019323">
    <property type="term" value="P:pentose catabolic process"/>
    <property type="evidence" value="ECO:0007669"/>
    <property type="project" value="TreeGrafter"/>
</dbReference>
<evidence type="ECO:0000313" key="4">
    <source>
        <dbReference type="EMBL" id="PWE53078.1"/>
    </source>
</evidence>
<keyword evidence="1" id="KW-0479">Metal-binding</keyword>
<comment type="caution">
    <text evidence="4">The sequence shown here is derived from an EMBL/GenBank/DDBJ whole genome shotgun (WGS) entry which is preliminary data.</text>
</comment>
<feature type="domain" description="Class II aldolase/adducin N-terminal" evidence="3">
    <location>
        <begin position="10"/>
        <end position="199"/>
    </location>
</feature>
<dbReference type="GO" id="GO:0016832">
    <property type="term" value="F:aldehyde-lyase activity"/>
    <property type="evidence" value="ECO:0007669"/>
    <property type="project" value="TreeGrafter"/>
</dbReference>
<accession>A0A2U2DIJ0</accession>
<protein>
    <submittedName>
        <fullName evidence="4">Class II aldolase</fullName>
    </submittedName>
</protein>
<dbReference type="Proteomes" id="UP000245252">
    <property type="component" value="Unassembled WGS sequence"/>
</dbReference>
<dbReference type="InterPro" id="IPR050197">
    <property type="entry name" value="Aldolase_class_II_sugar_metab"/>
</dbReference>